<dbReference type="SUPFAM" id="SSF53041">
    <property type="entry name" value="Resolvase-like"/>
    <property type="match status" value="1"/>
</dbReference>
<dbReference type="Pfam" id="PF00239">
    <property type="entry name" value="Resolvase"/>
    <property type="match status" value="1"/>
</dbReference>
<dbReference type="Gene3D" id="3.90.1750.20">
    <property type="entry name" value="Putative Large Serine Recombinase, Chain B, Domain 2"/>
    <property type="match status" value="1"/>
</dbReference>
<dbReference type="EMBL" id="DXAZ01000088">
    <property type="protein sequence ID" value="HIZ71274.1"/>
    <property type="molecule type" value="Genomic_DNA"/>
</dbReference>
<reference evidence="3" key="2">
    <citation type="submission" date="2021-04" db="EMBL/GenBank/DDBJ databases">
        <authorList>
            <person name="Gilroy R."/>
        </authorList>
    </citation>
    <scope>NUCLEOTIDE SEQUENCE</scope>
    <source>
        <strain evidence="3">CHK169-4300</strain>
    </source>
</reference>
<reference evidence="3" key="1">
    <citation type="journal article" date="2021" name="PeerJ">
        <title>Extensive microbial diversity within the chicken gut microbiome revealed by metagenomics and culture.</title>
        <authorList>
            <person name="Gilroy R."/>
            <person name="Ravi A."/>
            <person name="Getino M."/>
            <person name="Pursley I."/>
            <person name="Horton D.L."/>
            <person name="Alikhan N.F."/>
            <person name="Baker D."/>
            <person name="Gharbi K."/>
            <person name="Hall N."/>
            <person name="Watson M."/>
            <person name="Adriaenssens E.M."/>
            <person name="Foster-Nyarko E."/>
            <person name="Jarju S."/>
            <person name="Secka A."/>
            <person name="Antonio M."/>
            <person name="Oren A."/>
            <person name="Chaudhuri R.R."/>
            <person name="La Ragione R."/>
            <person name="Hildebrand F."/>
            <person name="Pallen M.J."/>
        </authorList>
    </citation>
    <scope>NUCLEOTIDE SEQUENCE</scope>
    <source>
        <strain evidence="3">CHK169-4300</strain>
    </source>
</reference>
<comment type="caution">
    <text evidence="3">The sequence shown here is derived from an EMBL/GenBank/DDBJ whole genome shotgun (WGS) entry which is preliminary data.</text>
</comment>
<dbReference type="Proteomes" id="UP000824106">
    <property type="component" value="Unassembled WGS sequence"/>
</dbReference>
<dbReference type="PROSITE" id="PS51736">
    <property type="entry name" value="RECOMBINASES_3"/>
    <property type="match status" value="1"/>
</dbReference>
<feature type="domain" description="Recombinase" evidence="2">
    <location>
        <begin position="185"/>
        <end position="307"/>
    </location>
</feature>
<dbReference type="Gene3D" id="3.40.50.1390">
    <property type="entry name" value="Resolvase, N-terminal catalytic domain"/>
    <property type="match status" value="1"/>
</dbReference>
<dbReference type="GO" id="GO:0000150">
    <property type="term" value="F:DNA strand exchange activity"/>
    <property type="evidence" value="ECO:0007669"/>
    <property type="project" value="InterPro"/>
</dbReference>
<evidence type="ECO:0000313" key="4">
    <source>
        <dbReference type="Proteomes" id="UP000824106"/>
    </source>
</evidence>
<dbReference type="InterPro" id="IPR011109">
    <property type="entry name" value="DNA_bind_recombinase_dom"/>
</dbReference>
<dbReference type="PROSITE" id="PS51737">
    <property type="entry name" value="RECOMBINASE_DNA_BIND"/>
    <property type="match status" value="1"/>
</dbReference>
<evidence type="ECO:0000259" key="1">
    <source>
        <dbReference type="PROSITE" id="PS51736"/>
    </source>
</evidence>
<dbReference type="GO" id="GO:0003677">
    <property type="term" value="F:DNA binding"/>
    <property type="evidence" value="ECO:0007669"/>
    <property type="project" value="InterPro"/>
</dbReference>
<feature type="domain" description="Resolvase/invertase-type recombinase catalytic" evidence="1">
    <location>
        <begin position="28"/>
        <end position="176"/>
    </location>
</feature>
<gene>
    <name evidence="3" type="ORF">H9808_05850</name>
</gene>
<dbReference type="CDD" id="cd00338">
    <property type="entry name" value="Ser_Recombinase"/>
    <property type="match status" value="1"/>
</dbReference>
<dbReference type="InterPro" id="IPR036162">
    <property type="entry name" value="Resolvase-like_N_sf"/>
</dbReference>
<evidence type="ECO:0000313" key="3">
    <source>
        <dbReference type="EMBL" id="HIZ71274.1"/>
    </source>
</evidence>
<sequence>MTLARSVTVIPARRKTRNVDAESQKKLKVAAYCRVSTDSEEQASSYEVQVEHYTTYIQNNPEWELAGIYADDGISGTNTKKREQFNKMIEDSMNGKIDMIITKSISRFARNTLDCLKYIRQLKDKEIPVFFEKENINTMDAKGEIMLTIMASLAQQESQSLSQNVKLGIQYRYQQGEVQVNHNRFLGYTKDENNKIVINLEQAKVVKRIYREYLEGASLVQIARGLEADEILTAAKRSKWRPESIKKILQNEKYIGDALLQKTYTVDFLSKKRVKNNGIVPQYYVENSHEPIIPRELFMQVQEEMVR</sequence>
<dbReference type="Pfam" id="PF07508">
    <property type="entry name" value="Recombinase"/>
    <property type="match status" value="1"/>
</dbReference>
<dbReference type="PANTHER" id="PTHR30461">
    <property type="entry name" value="DNA-INVERTASE FROM LAMBDOID PROPHAGE"/>
    <property type="match status" value="1"/>
</dbReference>
<protein>
    <submittedName>
        <fullName evidence="3">Recombinase family protein</fullName>
    </submittedName>
</protein>
<dbReference type="AlphaFoldDB" id="A0A9D2JZ44"/>
<dbReference type="InterPro" id="IPR050639">
    <property type="entry name" value="SSR_resolvase"/>
</dbReference>
<name>A0A9D2JZ44_9LACT</name>
<proteinExistence type="predicted"/>
<feature type="non-terminal residue" evidence="3">
    <location>
        <position position="307"/>
    </location>
</feature>
<evidence type="ECO:0000259" key="2">
    <source>
        <dbReference type="PROSITE" id="PS51737"/>
    </source>
</evidence>
<dbReference type="InterPro" id="IPR006119">
    <property type="entry name" value="Resolv_N"/>
</dbReference>
<dbReference type="InterPro" id="IPR038109">
    <property type="entry name" value="DNA_bind_recomb_sf"/>
</dbReference>
<accession>A0A9D2JZ44</accession>
<dbReference type="SMART" id="SM00857">
    <property type="entry name" value="Resolvase"/>
    <property type="match status" value="1"/>
</dbReference>
<organism evidence="3 4">
    <name type="scientific">Candidatus Atopostipes pullistercoris</name>
    <dbReference type="NCBI Taxonomy" id="2838467"/>
    <lineage>
        <taxon>Bacteria</taxon>
        <taxon>Bacillati</taxon>
        <taxon>Bacillota</taxon>
        <taxon>Bacilli</taxon>
        <taxon>Lactobacillales</taxon>
        <taxon>Carnobacteriaceae</taxon>
        <taxon>Atopostipes</taxon>
    </lineage>
</organism>
<dbReference type="PANTHER" id="PTHR30461:SF23">
    <property type="entry name" value="DNA RECOMBINASE-RELATED"/>
    <property type="match status" value="1"/>
</dbReference>